<feature type="domain" description="Heterokaryon incompatibility" evidence="1">
    <location>
        <begin position="233"/>
        <end position="380"/>
    </location>
</feature>
<sequence length="548" mass="62486">MNRRPLDSAAPDVDALEAWYADYTTFDDRMEDTHALEQAMDDWLDEDGDENKISNLASHVVVTENLCASCRAGLASWPRDVDQSPMDLWQVNILDLTAASRAGCKLCSFFLNRLDPPDVKLFRKIEERLLRLGKKSTSRLGLLEGRELWLGHPGRKFDEGAELFSRCHRLGQTCVAAQSDLLDTVSTWLERCNVIHNECQRLHHAERPSRLVSVGGNSVRVVETHSFETLPRYATLSYCWGHADFTMLTLESLAAFQKDICLSDLPKTLKDAIFITRKLGLDYIWIDALCIIQRQEDHSDWLCESSRMRSIYGGSHVNIAASSATDVTQGCFGEPTGYIGGVKVPITTREGSYWRIFSDSELLHTASSSNLLKRAWAFQERLLSPRTIHFGEHGALWECRSDTLSSHLPDGFDDLFYRSKLVCPEDEEWEWNEIVQSYTPAQLTVGSDRLPALAGVARRHSELTKDQYIAGMWRRTLVDQLTWMSAYFYRGDLNRHTRPSWRAPTWSWVSVDGPVEPDYFVLDRPSEENLFISVRDVWAKPSARVDRP</sequence>
<reference evidence="2 3" key="1">
    <citation type="submission" date="2023-01" db="EMBL/GenBank/DDBJ databases">
        <title>Analysis of 21 Apiospora genomes using comparative genomics revels a genus with tremendous synthesis potential of carbohydrate active enzymes and secondary metabolites.</title>
        <authorList>
            <person name="Sorensen T."/>
        </authorList>
    </citation>
    <scope>NUCLEOTIDE SEQUENCE [LARGE SCALE GENOMIC DNA]</scope>
    <source>
        <strain evidence="2 3">CBS 33761</strain>
    </source>
</reference>
<dbReference type="InterPro" id="IPR010730">
    <property type="entry name" value="HET"/>
</dbReference>
<organism evidence="2 3">
    <name type="scientific">Apiospora rasikravindrae</name>
    <dbReference type="NCBI Taxonomy" id="990691"/>
    <lineage>
        <taxon>Eukaryota</taxon>
        <taxon>Fungi</taxon>
        <taxon>Dikarya</taxon>
        <taxon>Ascomycota</taxon>
        <taxon>Pezizomycotina</taxon>
        <taxon>Sordariomycetes</taxon>
        <taxon>Xylariomycetidae</taxon>
        <taxon>Amphisphaeriales</taxon>
        <taxon>Apiosporaceae</taxon>
        <taxon>Apiospora</taxon>
    </lineage>
</organism>
<comment type="caution">
    <text evidence="2">The sequence shown here is derived from an EMBL/GenBank/DDBJ whole genome shotgun (WGS) entry which is preliminary data.</text>
</comment>
<dbReference type="PANTHER" id="PTHR33112">
    <property type="entry name" value="DOMAIN PROTEIN, PUTATIVE-RELATED"/>
    <property type="match status" value="1"/>
</dbReference>
<evidence type="ECO:0000313" key="2">
    <source>
        <dbReference type="EMBL" id="KAK8045436.1"/>
    </source>
</evidence>
<evidence type="ECO:0000259" key="1">
    <source>
        <dbReference type="Pfam" id="PF06985"/>
    </source>
</evidence>
<dbReference type="Proteomes" id="UP001444661">
    <property type="component" value="Unassembled WGS sequence"/>
</dbReference>
<keyword evidence="3" id="KW-1185">Reference proteome</keyword>
<accession>A0ABR1TFM5</accession>
<protein>
    <recommendedName>
        <fullName evidence="1">Heterokaryon incompatibility domain-containing protein</fullName>
    </recommendedName>
</protein>
<dbReference type="Pfam" id="PF06985">
    <property type="entry name" value="HET"/>
    <property type="match status" value="1"/>
</dbReference>
<name>A0ABR1TFM5_9PEZI</name>
<dbReference type="EMBL" id="JAQQWK010000003">
    <property type="protein sequence ID" value="KAK8045436.1"/>
    <property type="molecule type" value="Genomic_DNA"/>
</dbReference>
<gene>
    <name evidence="2" type="ORF">PG993_005460</name>
</gene>
<proteinExistence type="predicted"/>
<dbReference type="PANTHER" id="PTHR33112:SF8">
    <property type="entry name" value="HETEROKARYON INCOMPATIBILITY DOMAIN-CONTAINING PROTEIN"/>
    <property type="match status" value="1"/>
</dbReference>
<evidence type="ECO:0000313" key="3">
    <source>
        <dbReference type="Proteomes" id="UP001444661"/>
    </source>
</evidence>